<evidence type="ECO:0000256" key="2">
    <source>
        <dbReference type="SAM" id="SignalP"/>
    </source>
</evidence>
<dbReference type="InterPro" id="IPR013783">
    <property type="entry name" value="Ig-like_fold"/>
</dbReference>
<dbReference type="Proteomes" id="UP000481033">
    <property type="component" value="Unassembled WGS sequence"/>
</dbReference>
<feature type="chain" id="PRO_5026910627" evidence="2">
    <location>
        <begin position="33"/>
        <end position="1391"/>
    </location>
</feature>
<accession>A0A6M0RWT1</accession>
<sequence>MSLTRHPKVYYWSVLASSVALSAVSVDSWAYASQDIPEPVSPNSSYEAIPSSFTAISLHGDIPNTAGSETFLEPKFSSFKTGPDLLGLSLRSTATESGDTATLVFPSLTSGIPQFSNLSSPEISPTVLADNQGSDDQESDEQSAESPTQSVIEAQSINIESPPSLTPIRPQFSTSPSVEAKPSFTETPETIEPELFSPTPPETNVTVSEQSADIEDLLGPSPDLSQAVSSDQIEILNPTVGSVVDVPAITVIVRFPATADIQLQVNAQTVSNDLIGRTESNPTTGLVTQTWYGVALAEGNNTITVVHPSDGSILQSTDVEVRGAPVEMTLRSRESQIPADGRSTATLQGRLIDSHGNVSHWDAIVTLESTDGEFVGVDHAPDQPGFQVEAKGGRFSAELQSSLESHMVQLQATTNGLEAFNQVQFITPQRPSIATGIVDLRWGARGTNFHSSLRDFLPPDGDNDYSLDLDASLFTMGNLGEWLLTGAFNSDRPLNEDCRGETALFRQSSGSCSNLYPVYGDDSTLDVTTPSTDNLYLRLERTSPVEGATADYIMWGDYNTEEFANSSQLFTSTSRQLHGFKLNYNLGDLAITGLYGDNVEGFQRDTIAPDGTSGLYFLSRRLVISGSEQVYIETEELDRPGTIVDRERLYRNTDYDIDYDRGTLLFDDPVTQTAIGEFGTVLLRRIVVTYQFEGDDTDTNILAGRLQYNFDRTLNQESWFGASYLRENQGNRDFTLFGADAQFSLGESSRLVAEIAHSESDFDLSGPISGSAYRVELDGTVGDWLNGRAYWRSTDSGFTNAATTSFVPGQTRYGAQANFKVSRNTTIRAQFDHEDNDGVAPRPLINLEDLLEPGQDPVPGRRVDNSLTTYSLGLAQRLGNSNLEFDWIHRDRTDRTNPDRLSASSDQLRTRLTTHLTDKLTLRAQNELNLSSDSDPLYPSRTYFGLDWEVMPGINLGLGQIFYGDNGFSDRDSYTIVDLSGEHALGQDTTLRGRFSSIDGQHLGGAVGIEHGFNLAPGLRLDLGYERTFNSIFGGTAAGSQFSQPFAVGTGGSSLGTINANTYSVGLSYTDNPDLQASARFEHRDSSQGTNTVLNASAIGRLTPAVSALFNYQLNRAANQRISNIGTTSNLKLGLAYRDPNDDRFNALLRYEHRINPNTLPTNALFGRSIDTSEHLFSAEALYTPNWRWELYGKYAFRTTQTRINLPADVGGDFVSNNNLHLAQMRATYRLGYSWDISGEARWFGGLGDYSEIGYALEAGYYPTPDMRIYGGYSGGGAYDDDFGVNRTASGFYIGVSAKINSLFDGFGLQDIAPEQQQESALESEEPIIFFEDTTDIIFPGEQAVEEASFEAPESMEEPTEEDVSEASPDNSETDNSETDAGQLSIDGQAL</sequence>
<gene>
    <name evidence="3" type="ORF">DXZ20_34725</name>
</gene>
<dbReference type="RefSeq" id="WP_163703076.1">
    <property type="nucleotide sequence ID" value="NZ_QXHD01000004.1"/>
</dbReference>
<feature type="region of interest" description="Disordered" evidence="1">
    <location>
        <begin position="1342"/>
        <end position="1391"/>
    </location>
</feature>
<comment type="caution">
    <text evidence="3">The sequence shown here is derived from an EMBL/GenBank/DDBJ whole genome shotgun (WGS) entry which is preliminary data.</text>
</comment>
<evidence type="ECO:0000313" key="3">
    <source>
        <dbReference type="EMBL" id="NEZ60708.1"/>
    </source>
</evidence>
<reference evidence="3 4" key="1">
    <citation type="journal article" date="2020" name="Microb. Ecol.">
        <title>Ecogenomics of the Marine Benthic Filamentous Cyanobacterium Adonisia.</title>
        <authorList>
            <person name="Walter J.M."/>
            <person name="Coutinho F.H."/>
            <person name="Leomil L."/>
            <person name="Hargreaves P.I."/>
            <person name="Campeao M.E."/>
            <person name="Vieira V.V."/>
            <person name="Silva B.S."/>
            <person name="Fistarol G.O."/>
            <person name="Salomon P.S."/>
            <person name="Sawabe T."/>
            <person name="Mino S."/>
            <person name="Hosokawa M."/>
            <person name="Miyashita H."/>
            <person name="Maruyama F."/>
            <person name="van Verk M.C."/>
            <person name="Dutilh B.E."/>
            <person name="Thompson C.C."/>
            <person name="Thompson F.L."/>
        </authorList>
    </citation>
    <scope>NUCLEOTIDE SEQUENCE [LARGE SCALE GENOMIC DNA]</scope>
    <source>
        <strain evidence="3 4">CCMR0081</strain>
    </source>
</reference>
<dbReference type="Gene3D" id="2.60.40.10">
    <property type="entry name" value="Immunoglobulins"/>
    <property type="match status" value="1"/>
</dbReference>
<keyword evidence="2" id="KW-0732">Signal</keyword>
<feature type="compositionally biased region" description="Acidic residues" evidence="1">
    <location>
        <begin position="1344"/>
        <end position="1365"/>
    </location>
</feature>
<dbReference type="EMBL" id="QXHD01000004">
    <property type="protein sequence ID" value="NEZ60708.1"/>
    <property type="molecule type" value="Genomic_DNA"/>
</dbReference>
<name>A0A6M0RWT1_9CYAN</name>
<keyword evidence="3" id="KW-0675">Receptor</keyword>
<organism evidence="3 4">
    <name type="scientific">Adonisia turfae CCMR0081</name>
    <dbReference type="NCBI Taxonomy" id="2292702"/>
    <lineage>
        <taxon>Bacteria</taxon>
        <taxon>Bacillati</taxon>
        <taxon>Cyanobacteriota</taxon>
        <taxon>Adonisia</taxon>
        <taxon>Adonisia turfae</taxon>
    </lineage>
</organism>
<feature type="signal peptide" evidence="2">
    <location>
        <begin position="1"/>
        <end position="32"/>
    </location>
</feature>
<evidence type="ECO:0000313" key="4">
    <source>
        <dbReference type="Proteomes" id="UP000481033"/>
    </source>
</evidence>
<keyword evidence="4" id="KW-1185">Reference proteome</keyword>
<feature type="region of interest" description="Disordered" evidence="1">
    <location>
        <begin position="116"/>
        <end position="150"/>
    </location>
</feature>
<proteinExistence type="predicted"/>
<feature type="compositionally biased region" description="Acidic residues" evidence="1">
    <location>
        <begin position="133"/>
        <end position="143"/>
    </location>
</feature>
<evidence type="ECO:0000256" key="1">
    <source>
        <dbReference type="SAM" id="MobiDB-lite"/>
    </source>
</evidence>
<feature type="region of interest" description="Disordered" evidence="1">
    <location>
        <begin position="190"/>
        <end position="210"/>
    </location>
</feature>
<dbReference type="SUPFAM" id="SSF56935">
    <property type="entry name" value="Porins"/>
    <property type="match status" value="1"/>
</dbReference>
<protein>
    <submittedName>
        <fullName evidence="3">TonB-dependent receptor</fullName>
    </submittedName>
</protein>
<feature type="compositionally biased region" description="Polar residues" evidence="1">
    <location>
        <begin position="116"/>
        <end position="132"/>
    </location>
</feature>